<gene>
    <name evidence="2" type="ORF">THAOC_36450</name>
</gene>
<accession>K0R062</accession>
<dbReference type="Proteomes" id="UP000266841">
    <property type="component" value="Unassembled WGS sequence"/>
</dbReference>
<comment type="caution">
    <text evidence="2">The sequence shown here is derived from an EMBL/GenBank/DDBJ whole genome shotgun (WGS) entry which is preliminary data.</text>
</comment>
<evidence type="ECO:0000313" key="3">
    <source>
        <dbReference type="Proteomes" id="UP000266841"/>
    </source>
</evidence>
<keyword evidence="3" id="KW-1185">Reference proteome</keyword>
<dbReference type="AlphaFoldDB" id="K0R062"/>
<dbReference type="EMBL" id="AGNL01048992">
    <property type="protein sequence ID" value="EJK44970.1"/>
    <property type="molecule type" value="Genomic_DNA"/>
</dbReference>
<organism evidence="2 3">
    <name type="scientific">Thalassiosira oceanica</name>
    <name type="common">Marine diatom</name>
    <dbReference type="NCBI Taxonomy" id="159749"/>
    <lineage>
        <taxon>Eukaryota</taxon>
        <taxon>Sar</taxon>
        <taxon>Stramenopiles</taxon>
        <taxon>Ochrophyta</taxon>
        <taxon>Bacillariophyta</taxon>
        <taxon>Coscinodiscophyceae</taxon>
        <taxon>Thalassiosirophycidae</taxon>
        <taxon>Thalassiosirales</taxon>
        <taxon>Thalassiosiraceae</taxon>
        <taxon>Thalassiosira</taxon>
    </lineage>
</organism>
<feature type="compositionally biased region" description="Polar residues" evidence="1">
    <location>
        <begin position="51"/>
        <end position="62"/>
    </location>
</feature>
<proteinExistence type="predicted"/>
<name>K0R062_THAOC</name>
<protein>
    <submittedName>
        <fullName evidence="2">Uncharacterized protein</fullName>
    </submittedName>
</protein>
<feature type="region of interest" description="Disordered" evidence="1">
    <location>
        <begin position="18"/>
        <end position="105"/>
    </location>
</feature>
<evidence type="ECO:0000256" key="1">
    <source>
        <dbReference type="SAM" id="MobiDB-lite"/>
    </source>
</evidence>
<reference evidence="2 3" key="1">
    <citation type="journal article" date="2012" name="Genome Biol.">
        <title>Genome and low-iron response of an oceanic diatom adapted to chronic iron limitation.</title>
        <authorList>
            <person name="Lommer M."/>
            <person name="Specht M."/>
            <person name="Roy A.S."/>
            <person name="Kraemer L."/>
            <person name="Andreson R."/>
            <person name="Gutowska M.A."/>
            <person name="Wolf J."/>
            <person name="Bergner S.V."/>
            <person name="Schilhabel M.B."/>
            <person name="Klostermeier U.C."/>
            <person name="Beiko R.G."/>
            <person name="Rosenstiel P."/>
            <person name="Hippler M."/>
            <person name="Laroche J."/>
        </authorList>
    </citation>
    <scope>NUCLEOTIDE SEQUENCE [LARGE SCALE GENOMIC DNA]</scope>
    <source>
        <strain evidence="2 3">CCMP1005</strain>
    </source>
</reference>
<feature type="compositionally biased region" description="Low complexity" evidence="1">
    <location>
        <begin position="38"/>
        <end position="50"/>
    </location>
</feature>
<sequence length="203" mass="22069">MLPIAKLSSARLARIDTRQARRRGPFETSQACRRRRCPPSSASVAVGSSSLRDWNSYSTGPGTRSRAAGSFPTPSARFPMTAACGRGGAATPRRPSSPRDGCRLADQGPTAPICFEPCRNDDDDDDEKSDIHSDCAQRRSLALRHVVRGDLEAVIGISLLSWKAVRSKKTWPSRQHNFGPKFLASLLSTRLCHGLSCHVVARA</sequence>
<evidence type="ECO:0000313" key="2">
    <source>
        <dbReference type="EMBL" id="EJK44970.1"/>
    </source>
</evidence>